<organism evidence="2 3">
    <name type="scientific">Sclerotinia borealis (strain F-4128)</name>
    <dbReference type="NCBI Taxonomy" id="1432307"/>
    <lineage>
        <taxon>Eukaryota</taxon>
        <taxon>Fungi</taxon>
        <taxon>Dikarya</taxon>
        <taxon>Ascomycota</taxon>
        <taxon>Pezizomycotina</taxon>
        <taxon>Leotiomycetes</taxon>
        <taxon>Helotiales</taxon>
        <taxon>Sclerotiniaceae</taxon>
        <taxon>Sclerotinia</taxon>
    </lineage>
</organism>
<dbReference type="Proteomes" id="UP000019487">
    <property type="component" value="Unassembled WGS sequence"/>
</dbReference>
<feature type="compositionally biased region" description="Low complexity" evidence="1">
    <location>
        <begin position="796"/>
        <end position="810"/>
    </location>
</feature>
<feature type="compositionally biased region" description="Polar residues" evidence="1">
    <location>
        <begin position="815"/>
        <end position="829"/>
    </location>
</feature>
<reference evidence="2 3" key="1">
    <citation type="journal article" date="2014" name="Genome Announc.">
        <title>Draft genome sequence of Sclerotinia borealis, a psychrophilic plant pathogenic fungus.</title>
        <authorList>
            <person name="Mardanov A.V."/>
            <person name="Beletsky A.V."/>
            <person name="Kadnikov V.V."/>
            <person name="Ignatov A.N."/>
            <person name="Ravin N.V."/>
        </authorList>
    </citation>
    <scope>NUCLEOTIDE SEQUENCE [LARGE SCALE GENOMIC DNA]</scope>
    <source>
        <strain evidence="3">F-4157</strain>
    </source>
</reference>
<feature type="region of interest" description="Disordered" evidence="1">
    <location>
        <begin position="1068"/>
        <end position="1091"/>
    </location>
</feature>
<comment type="caution">
    <text evidence="2">The sequence shown here is derived from an EMBL/GenBank/DDBJ whole genome shotgun (WGS) entry which is preliminary data.</text>
</comment>
<dbReference type="OrthoDB" id="5431013at2759"/>
<feature type="compositionally biased region" description="Low complexity" evidence="1">
    <location>
        <begin position="657"/>
        <end position="676"/>
    </location>
</feature>
<feature type="region of interest" description="Disordered" evidence="1">
    <location>
        <begin position="796"/>
        <end position="829"/>
    </location>
</feature>
<feature type="region of interest" description="Disordered" evidence="1">
    <location>
        <begin position="571"/>
        <end position="594"/>
    </location>
</feature>
<gene>
    <name evidence="2" type="ORF">SBOR_8098</name>
</gene>
<dbReference type="AlphaFoldDB" id="W9C441"/>
<sequence>MMLMIRLGIMALEVIGGIASIAQLAGTVYTISKTIYEVGEALSNAPSDIKDLARDLETFSDELHLLSTLLHGKDGRYADQVYRLTAKIIGDCATICAKIDRIIRKLRSGTVWTKVKWLYKEKEIMKLLARLRDLKLSLMGTLSVLSALRADHMMDSLGIQNSSLIGGKNGHDLSAETLKQVEDTRLKLAGITMVDATKSSQGSTTSLPSITSLLSGGSSSALSSSATLATYIGSPASETSSATTFTPSQLISMVAMPNSMPMPNPKALKSIDPFHSAISYQDQNSSGPAVLAAMTPNVQSGQPVEEYHLSAIPQGMIPAISGSHATTDYSIKVSHQLDKSLTAEEVSLKIWRDEMAISALKHFNMNKTDAENWAMHLPVPSSILATQPTAEPAIETSTNVTNEDVEMNGGSVPLKLQPLVGGRRKDEAKTSISPVEDPAEFQSAMGFAGLNVSNISLSQAPKETVSAVVAHVRENDGEEELSLQPLIKTGSQPRFTSRDLPPLPSLSARSELRRRVSTYDHKHEPSQTGGIDRSMGALEMSTSVHDTSYIRGKFSTAYHYPDEVHHDASEWLSGMGPKASPSSHPPASPEYNPWDRYRSKIQHSQSDTPASFDSNLVYVQDDFAATEAPSDRNSSSSIVKDLSRKTDLQVLPKPQRRLGIAQRQRQQQTDYQQPKRLNFHPNSKNTIPQLKEDEDLFRLKQLANFEHQFHHRQLMLLKQNDEKRLMMARREQQSYNLPPAPTIAQASNHASKDYQLLSLIPEQNKKRRLLAQQESIRNLSSLTWPIMATPTIKLQPAPQQMAQPTSQQAQRAEMQYQTSQQSQSIVDPSSNMSYAREDLSGEPYKNVGSLWLRALQNFQTFESNSGGNLRECLNQEHVVFTTDMDSNTLVNNSNWSASPHKEKIAGKCGRFPDATSSIQRILEILDVMEETIGLEIGIIAWVCLLAAVENLLSLDVNLAVKSRIEVFAQLAELASMIARYAVMENIYSQWKGMSLDITYEKALISFSTQVLSYFERLLSPPAEHRPDFSSSMRVQFQMIIDADKACRGFTFIIGAEDTFVDHKRSLEDVSDDTDDTDDLDDTIPRDDEKVGMQDMPSRYTIQIEESKDSL</sequence>
<evidence type="ECO:0000313" key="3">
    <source>
        <dbReference type="Proteomes" id="UP000019487"/>
    </source>
</evidence>
<dbReference type="HOGENOM" id="CLU_287418_0_0_1"/>
<evidence type="ECO:0000313" key="2">
    <source>
        <dbReference type="EMBL" id="ESZ91527.1"/>
    </source>
</evidence>
<dbReference type="EMBL" id="AYSA01000486">
    <property type="protein sequence ID" value="ESZ91527.1"/>
    <property type="molecule type" value="Genomic_DNA"/>
</dbReference>
<proteinExistence type="predicted"/>
<keyword evidence="3" id="KW-1185">Reference proteome</keyword>
<dbReference type="GO" id="GO:0006355">
    <property type="term" value="P:regulation of DNA-templated transcription"/>
    <property type="evidence" value="ECO:0007669"/>
    <property type="project" value="InterPro"/>
</dbReference>
<dbReference type="InterPro" id="IPR039327">
    <property type="entry name" value="CON7-like"/>
</dbReference>
<feature type="compositionally biased region" description="Basic and acidic residues" evidence="1">
    <location>
        <begin position="1082"/>
        <end position="1091"/>
    </location>
</feature>
<feature type="compositionally biased region" description="Acidic residues" evidence="1">
    <location>
        <begin position="1068"/>
        <end position="1081"/>
    </location>
</feature>
<name>W9C441_SCLBF</name>
<accession>W9C441</accession>
<feature type="region of interest" description="Disordered" evidence="1">
    <location>
        <begin position="645"/>
        <end position="687"/>
    </location>
</feature>
<evidence type="ECO:0008006" key="4">
    <source>
        <dbReference type="Google" id="ProtNLM"/>
    </source>
</evidence>
<protein>
    <recommendedName>
        <fullName evidence="4">Fungal N-terminal domain-containing protein</fullName>
    </recommendedName>
</protein>
<evidence type="ECO:0000256" key="1">
    <source>
        <dbReference type="SAM" id="MobiDB-lite"/>
    </source>
</evidence>
<dbReference type="PANTHER" id="PTHR36167:SF3">
    <property type="entry name" value="C2H2 FINGER DOMAIN TRANSCRIPTION FACTOR (EUROFUNG)-RELATED"/>
    <property type="match status" value="1"/>
</dbReference>
<dbReference type="PANTHER" id="PTHR36167">
    <property type="entry name" value="C2H2 FINGER DOMAIN TRANSCRIPTION FACTOR (EUROFUNG)-RELATED"/>
    <property type="match status" value="1"/>
</dbReference>